<proteinExistence type="predicted"/>
<keyword evidence="2 4" id="KW-0238">DNA-binding</keyword>
<evidence type="ECO:0000256" key="2">
    <source>
        <dbReference type="ARBA" id="ARBA00023125"/>
    </source>
</evidence>
<dbReference type="PRINTS" id="PR00455">
    <property type="entry name" value="HTHTETR"/>
</dbReference>
<evidence type="ECO:0000313" key="6">
    <source>
        <dbReference type="EMBL" id="MBA2894406.1"/>
    </source>
</evidence>
<evidence type="ECO:0000256" key="3">
    <source>
        <dbReference type="ARBA" id="ARBA00023163"/>
    </source>
</evidence>
<dbReference type="AlphaFoldDB" id="A0A7W0CNI2"/>
<dbReference type="InterPro" id="IPR041490">
    <property type="entry name" value="KstR2_TetR_C"/>
</dbReference>
<feature type="domain" description="HTH tetR-type" evidence="5">
    <location>
        <begin position="5"/>
        <end position="65"/>
    </location>
</feature>
<evidence type="ECO:0000259" key="5">
    <source>
        <dbReference type="PROSITE" id="PS50977"/>
    </source>
</evidence>
<keyword evidence="7" id="KW-1185">Reference proteome</keyword>
<dbReference type="Gene3D" id="1.10.357.10">
    <property type="entry name" value="Tetracycline Repressor, domain 2"/>
    <property type="match status" value="1"/>
</dbReference>
<accession>A0A7W0CNI2</accession>
<dbReference type="PANTHER" id="PTHR30055">
    <property type="entry name" value="HTH-TYPE TRANSCRIPTIONAL REGULATOR RUTR"/>
    <property type="match status" value="1"/>
</dbReference>
<feature type="DNA-binding region" description="H-T-H motif" evidence="4">
    <location>
        <begin position="28"/>
        <end position="47"/>
    </location>
</feature>
<evidence type="ECO:0000256" key="4">
    <source>
        <dbReference type="PROSITE-ProRule" id="PRU00335"/>
    </source>
</evidence>
<dbReference type="Pfam" id="PF00440">
    <property type="entry name" value="TetR_N"/>
    <property type="match status" value="1"/>
</dbReference>
<dbReference type="SUPFAM" id="SSF46689">
    <property type="entry name" value="Homeodomain-like"/>
    <property type="match status" value="1"/>
</dbReference>
<dbReference type="InterPro" id="IPR009057">
    <property type="entry name" value="Homeodomain-like_sf"/>
</dbReference>
<dbReference type="Proteomes" id="UP000530928">
    <property type="component" value="Unassembled WGS sequence"/>
</dbReference>
<dbReference type="Pfam" id="PF17932">
    <property type="entry name" value="TetR_C_24"/>
    <property type="match status" value="1"/>
</dbReference>
<evidence type="ECO:0000256" key="1">
    <source>
        <dbReference type="ARBA" id="ARBA00023015"/>
    </source>
</evidence>
<dbReference type="InterPro" id="IPR001647">
    <property type="entry name" value="HTH_TetR"/>
</dbReference>
<name>A0A7W0CNI2_9ACTN</name>
<dbReference type="GO" id="GO:0000976">
    <property type="term" value="F:transcription cis-regulatory region binding"/>
    <property type="evidence" value="ECO:0007669"/>
    <property type="project" value="TreeGrafter"/>
</dbReference>
<evidence type="ECO:0000313" key="7">
    <source>
        <dbReference type="Proteomes" id="UP000530928"/>
    </source>
</evidence>
<dbReference type="Gene3D" id="1.10.10.60">
    <property type="entry name" value="Homeodomain-like"/>
    <property type="match status" value="1"/>
</dbReference>
<dbReference type="RefSeq" id="WP_181613179.1">
    <property type="nucleotide sequence ID" value="NZ_BAABAM010000004.1"/>
</dbReference>
<comment type="caution">
    <text evidence="6">The sequence shown here is derived from an EMBL/GenBank/DDBJ whole genome shotgun (WGS) entry which is preliminary data.</text>
</comment>
<keyword evidence="3" id="KW-0804">Transcription</keyword>
<dbReference type="InterPro" id="IPR036271">
    <property type="entry name" value="Tet_transcr_reg_TetR-rel_C_sf"/>
</dbReference>
<dbReference type="SUPFAM" id="SSF48498">
    <property type="entry name" value="Tetracyclin repressor-like, C-terminal domain"/>
    <property type="match status" value="1"/>
</dbReference>
<reference evidence="6 7" key="1">
    <citation type="submission" date="2020-07" db="EMBL/GenBank/DDBJ databases">
        <title>Genomic Encyclopedia of Type Strains, Phase IV (KMG-IV): sequencing the most valuable type-strain genomes for metagenomic binning, comparative biology and taxonomic classification.</title>
        <authorList>
            <person name="Goeker M."/>
        </authorList>
    </citation>
    <scope>NUCLEOTIDE SEQUENCE [LARGE SCALE GENOMIC DNA]</scope>
    <source>
        <strain evidence="6 7">DSM 45533</strain>
    </source>
</reference>
<dbReference type="PANTHER" id="PTHR30055:SF234">
    <property type="entry name" value="HTH-TYPE TRANSCRIPTIONAL REGULATOR BETI"/>
    <property type="match status" value="1"/>
</dbReference>
<protein>
    <submittedName>
        <fullName evidence="6">AcrR family transcriptional regulator</fullName>
    </submittedName>
</protein>
<keyword evidence="1" id="KW-0805">Transcription regulation</keyword>
<organism evidence="6 7">
    <name type="scientific">Nonomuraea soli</name>
    <dbReference type="NCBI Taxonomy" id="1032476"/>
    <lineage>
        <taxon>Bacteria</taxon>
        <taxon>Bacillati</taxon>
        <taxon>Actinomycetota</taxon>
        <taxon>Actinomycetes</taxon>
        <taxon>Streptosporangiales</taxon>
        <taxon>Streptosporangiaceae</taxon>
        <taxon>Nonomuraea</taxon>
    </lineage>
</organism>
<sequence length="191" mass="21170">MKRRGHDPESVLRIAVGVFNERGYDGTSMEDLARALGVTKSAIYYHVPGKEQLLGRVLDVALDGLFTMIADPRASTGRAITRLEWVVRQSVTILVDRLPYVKVLLRVHGNSPTETRALERRREFDRFISALVKEAAGDGDLRPDIDPSLATRLLFGTVNSIAEWYQPARGASADQLADAVLKLTFNGLRVP</sequence>
<dbReference type="InterPro" id="IPR050109">
    <property type="entry name" value="HTH-type_TetR-like_transc_reg"/>
</dbReference>
<dbReference type="EMBL" id="JACDUR010000006">
    <property type="protein sequence ID" value="MBA2894406.1"/>
    <property type="molecule type" value="Genomic_DNA"/>
</dbReference>
<gene>
    <name evidence="6" type="ORF">HNR30_005778</name>
</gene>
<dbReference type="GO" id="GO:0003700">
    <property type="term" value="F:DNA-binding transcription factor activity"/>
    <property type="evidence" value="ECO:0007669"/>
    <property type="project" value="TreeGrafter"/>
</dbReference>
<dbReference type="PROSITE" id="PS50977">
    <property type="entry name" value="HTH_TETR_2"/>
    <property type="match status" value="1"/>
</dbReference>